<organism evidence="3 4">
    <name type="scientific">Sphingomonas ginsenosidimutans</name>
    <dbReference type="NCBI Taxonomy" id="862134"/>
    <lineage>
        <taxon>Bacteria</taxon>
        <taxon>Pseudomonadati</taxon>
        <taxon>Pseudomonadota</taxon>
        <taxon>Alphaproteobacteria</taxon>
        <taxon>Sphingomonadales</taxon>
        <taxon>Sphingomonadaceae</taxon>
        <taxon>Sphingomonas</taxon>
    </lineage>
</organism>
<feature type="chain" id="PRO_5012833600" evidence="1">
    <location>
        <begin position="26"/>
        <end position="406"/>
    </location>
</feature>
<evidence type="ECO:0000313" key="3">
    <source>
        <dbReference type="EMBL" id="PCG08192.1"/>
    </source>
</evidence>
<dbReference type="PROSITE" id="PS51257">
    <property type="entry name" value="PROKAR_LIPOPROTEIN"/>
    <property type="match status" value="1"/>
</dbReference>
<dbReference type="InterPro" id="IPR050789">
    <property type="entry name" value="Diverse_Enzym_Activities"/>
</dbReference>
<dbReference type="EMBL" id="NWVD01000007">
    <property type="protein sequence ID" value="PCG08192.1"/>
    <property type="molecule type" value="Genomic_DNA"/>
</dbReference>
<keyword evidence="3" id="KW-0378">Hydrolase</keyword>
<dbReference type="PANTHER" id="PTHR43283">
    <property type="entry name" value="BETA-LACTAMASE-RELATED"/>
    <property type="match status" value="1"/>
</dbReference>
<dbReference type="SUPFAM" id="SSF56601">
    <property type="entry name" value="beta-lactamase/transpeptidase-like"/>
    <property type="match status" value="1"/>
</dbReference>
<evidence type="ECO:0000313" key="4">
    <source>
        <dbReference type="Proteomes" id="UP000218784"/>
    </source>
</evidence>
<name>A0A2A4HTG7_9SPHN</name>
<dbReference type="InterPro" id="IPR001466">
    <property type="entry name" value="Beta-lactam-related"/>
</dbReference>
<feature type="signal peptide" evidence="1">
    <location>
        <begin position="1"/>
        <end position="25"/>
    </location>
</feature>
<gene>
    <name evidence="3" type="ORF">COA17_14090</name>
</gene>
<evidence type="ECO:0000256" key="1">
    <source>
        <dbReference type="SAM" id="SignalP"/>
    </source>
</evidence>
<keyword evidence="4" id="KW-1185">Reference proteome</keyword>
<reference evidence="3 4" key="1">
    <citation type="submission" date="2017-09" db="EMBL/GenBank/DDBJ databases">
        <title>Sphingomonas ginsenosidimutans KACC 14949, whole genome shotgun sequence.</title>
        <authorList>
            <person name="Feng G."/>
            <person name="Zhu H."/>
        </authorList>
    </citation>
    <scope>NUCLEOTIDE SEQUENCE [LARGE SCALE GENOMIC DNA]</scope>
    <source>
        <strain evidence="3 4">KACC 14949</strain>
    </source>
</reference>
<proteinExistence type="predicted"/>
<dbReference type="InterPro" id="IPR012338">
    <property type="entry name" value="Beta-lactam/transpept-like"/>
</dbReference>
<dbReference type="RefSeq" id="WP_096613297.1">
    <property type="nucleotide sequence ID" value="NZ_NWVD01000007.1"/>
</dbReference>
<sequence>MHRAGARRLRTLACLLPAAGLAACATVPPPPVTPPPASVRVAFDRDRIGAVEARGLADRATGRRVTAHDPVRIASISKLVTAIGVMRLVEAGTLDLDADVFGLLGYRLRHPLYPDVPVTLRLLLSHRSGLRDDAGYIVPLGTRLADRLADPRAWDADHPPGSFYRYTNLNFPVVASVMERATGERFDWLMQRLVLAPLKLDACFNWASCSDAAVSSAVVLYGADGAAQTDDLRGRRPACPVVAGPGGACDLTTWRPGDNGALFSPQGGLRISMHDLATIGRLLARGGEVDGLRLLTPASVAILRGPEWRYDGANGDTGDGFDCRYGLAMQTLATPRAGCRDDPFGDGVARFGHAGDAYGLRSGLWIDPATGRGVAFFATAVPEGARSPRSAFSIQEEELARGRHRR</sequence>
<keyword evidence="1" id="KW-0732">Signal</keyword>
<protein>
    <submittedName>
        <fullName evidence="3">Serine hydrolase</fullName>
    </submittedName>
</protein>
<dbReference type="GO" id="GO:0016787">
    <property type="term" value="F:hydrolase activity"/>
    <property type="evidence" value="ECO:0007669"/>
    <property type="project" value="UniProtKB-KW"/>
</dbReference>
<dbReference type="Proteomes" id="UP000218784">
    <property type="component" value="Unassembled WGS sequence"/>
</dbReference>
<dbReference type="PANTHER" id="PTHR43283:SF3">
    <property type="entry name" value="BETA-LACTAMASE FAMILY PROTEIN (AFU_ORTHOLOGUE AFUA_5G07500)"/>
    <property type="match status" value="1"/>
</dbReference>
<feature type="domain" description="Beta-lactamase-related" evidence="2">
    <location>
        <begin position="53"/>
        <end position="386"/>
    </location>
</feature>
<dbReference type="AlphaFoldDB" id="A0A2A4HTG7"/>
<comment type="caution">
    <text evidence="3">The sequence shown here is derived from an EMBL/GenBank/DDBJ whole genome shotgun (WGS) entry which is preliminary data.</text>
</comment>
<dbReference type="Gene3D" id="3.40.710.10">
    <property type="entry name" value="DD-peptidase/beta-lactamase superfamily"/>
    <property type="match status" value="1"/>
</dbReference>
<evidence type="ECO:0000259" key="2">
    <source>
        <dbReference type="Pfam" id="PF00144"/>
    </source>
</evidence>
<accession>A0A2A4HTG7</accession>
<dbReference type="Pfam" id="PF00144">
    <property type="entry name" value="Beta-lactamase"/>
    <property type="match status" value="1"/>
</dbReference>